<accession>A0AA88WAV1</accession>
<evidence type="ECO:0000259" key="2">
    <source>
        <dbReference type="PROSITE" id="PS50158"/>
    </source>
</evidence>
<dbReference type="AlphaFoldDB" id="A0AA88WAV1"/>
<keyword evidence="1" id="KW-0863">Zinc-finger</keyword>
<proteinExistence type="predicted"/>
<dbReference type="Pfam" id="PF14111">
    <property type="entry name" value="DUF4283"/>
    <property type="match status" value="1"/>
</dbReference>
<dbReference type="Pfam" id="PF14392">
    <property type="entry name" value="zf-CCHC_4"/>
    <property type="match status" value="1"/>
</dbReference>
<organism evidence="3 4">
    <name type="scientific">Escallonia herrerae</name>
    <dbReference type="NCBI Taxonomy" id="1293975"/>
    <lineage>
        <taxon>Eukaryota</taxon>
        <taxon>Viridiplantae</taxon>
        <taxon>Streptophyta</taxon>
        <taxon>Embryophyta</taxon>
        <taxon>Tracheophyta</taxon>
        <taxon>Spermatophyta</taxon>
        <taxon>Magnoliopsida</taxon>
        <taxon>eudicotyledons</taxon>
        <taxon>Gunneridae</taxon>
        <taxon>Pentapetalae</taxon>
        <taxon>asterids</taxon>
        <taxon>campanulids</taxon>
        <taxon>Escalloniales</taxon>
        <taxon>Escalloniaceae</taxon>
        <taxon>Escallonia</taxon>
    </lineage>
</organism>
<dbReference type="InterPro" id="IPR040256">
    <property type="entry name" value="At4g02000-like"/>
</dbReference>
<dbReference type="InterPro" id="IPR025558">
    <property type="entry name" value="DUF4283"/>
</dbReference>
<name>A0AA88WAV1_9ASTE</name>
<evidence type="ECO:0000313" key="3">
    <source>
        <dbReference type="EMBL" id="KAK3023407.1"/>
    </source>
</evidence>
<evidence type="ECO:0000313" key="4">
    <source>
        <dbReference type="Proteomes" id="UP001188597"/>
    </source>
</evidence>
<protein>
    <recommendedName>
        <fullName evidence="2">CCHC-type domain-containing protein</fullName>
    </recommendedName>
</protein>
<keyword evidence="4" id="KW-1185">Reference proteome</keyword>
<sequence>MTHLQTAPDLDTLITQTNHLHCEEPIELEEDETNANREYSLMLLAKLISTKKPNTKIVQNVLAKVWNPTKGMKVQTLEENTLCIALNHEWDRSQILASKPWSVMGSHLVVQDWPSNLSIKEIEFNISPFWIWINGLPPNQMTKANGEKIAGKIGNLKEIDFTSNGKISWYKYLRIRVEIDIRKPLHTGSSRSRDTLNSAWIGLQYERLPDFCFNCGRPGHVLRSCSYPLITSQAHPKSPFRPWLWAESMNPYLVKQSGTLFLDPLKIG</sequence>
<gene>
    <name evidence="3" type="ORF">RJ639_042795</name>
</gene>
<dbReference type="EMBL" id="JAVXUP010000657">
    <property type="protein sequence ID" value="KAK3023407.1"/>
    <property type="molecule type" value="Genomic_DNA"/>
</dbReference>
<dbReference type="InterPro" id="IPR036875">
    <property type="entry name" value="Znf_CCHC_sf"/>
</dbReference>
<dbReference type="SUPFAM" id="SSF57756">
    <property type="entry name" value="Retrovirus zinc finger-like domains"/>
    <property type="match status" value="1"/>
</dbReference>
<dbReference type="PANTHER" id="PTHR31286">
    <property type="entry name" value="GLYCINE-RICH CELL WALL STRUCTURAL PROTEIN 1.8-LIKE"/>
    <property type="match status" value="1"/>
</dbReference>
<dbReference type="GO" id="GO:0003676">
    <property type="term" value="F:nucleic acid binding"/>
    <property type="evidence" value="ECO:0007669"/>
    <property type="project" value="InterPro"/>
</dbReference>
<dbReference type="Proteomes" id="UP001188597">
    <property type="component" value="Unassembled WGS sequence"/>
</dbReference>
<dbReference type="InterPro" id="IPR001878">
    <property type="entry name" value="Znf_CCHC"/>
</dbReference>
<keyword evidence="1" id="KW-0862">Zinc</keyword>
<dbReference type="GO" id="GO:0008270">
    <property type="term" value="F:zinc ion binding"/>
    <property type="evidence" value="ECO:0007669"/>
    <property type="project" value="UniProtKB-KW"/>
</dbReference>
<reference evidence="3" key="1">
    <citation type="submission" date="2022-12" db="EMBL/GenBank/DDBJ databases">
        <title>Draft genome assemblies for two species of Escallonia (Escalloniales).</title>
        <authorList>
            <person name="Chanderbali A."/>
            <person name="Dervinis C."/>
            <person name="Anghel I."/>
            <person name="Soltis D."/>
            <person name="Soltis P."/>
            <person name="Zapata F."/>
        </authorList>
    </citation>
    <scope>NUCLEOTIDE SEQUENCE</scope>
    <source>
        <strain evidence="3">UCBG64.0493</strain>
        <tissue evidence="3">Leaf</tissue>
    </source>
</reference>
<keyword evidence="1" id="KW-0479">Metal-binding</keyword>
<comment type="caution">
    <text evidence="3">The sequence shown here is derived from an EMBL/GenBank/DDBJ whole genome shotgun (WGS) entry which is preliminary data.</text>
</comment>
<evidence type="ECO:0000256" key="1">
    <source>
        <dbReference type="PROSITE-ProRule" id="PRU00047"/>
    </source>
</evidence>
<dbReference type="InterPro" id="IPR025836">
    <property type="entry name" value="Zn_knuckle_CX2CX4HX4C"/>
</dbReference>
<feature type="domain" description="CCHC-type" evidence="2">
    <location>
        <begin position="212"/>
        <end position="225"/>
    </location>
</feature>
<dbReference type="PROSITE" id="PS50158">
    <property type="entry name" value="ZF_CCHC"/>
    <property type="match status" value="1"/>
</dbReference>
<dbReference type="PANTHER" id="PTHR31286:SF178">
    <property type="entry name" value="DUF4283 DOMAIN-CONTAINING PROTEIN"/>
    <property type="match status" value="1"/>
</dbReference>